<name>A0A1X2A6M5_9MYCO</name>
<gene>
    <name evidence="2" type="ORF">AWB90_21270</name>
</gene>
<dbReference type="EMBL" id="LQPN01000063">
    <property type="protein sequence ID" value="ORW41795.1"/>
    <property type="molecule type" value="Genomic_DNA"/>
</dbReference>
<evidence type="ECO:0000313" key="2">
    <source>
        <dbReference type="EMBL" id="ORW41795.1"/>
    </source>
</evidence>
<evidence type="ECO:0008006" key="4">
    <source>
        <dbReference type="Google" id="ProtNLM"/>
    </source>
</evidence>
<protein>
    <recommendedName>
        <fullName evidence="4">PE-PGRS family protein</fullName>
    </recommendedName>
</protein>
<comment type="caution">
    <text evidence="2">The sequence shown here is derived from an EMBL/GenBank/DDBJ whole genome shotgun (WGS) entry which is preliminary data.</text>
</comment>
<sequence length="63" mass="5980">MSRTTRLGIRASLAALAIAGAAAAPLAAFADATHPANTTISADPSDVDYYFVGDAGAGGGGGG</sequence>
<evidence type="ECO:0000256" key="1">
    <source>
        <dbReference type="SAM" id="SignalP"/>
    </source>
</evidence>
<dbReference type="Proteomes" id="UP000193285">
    <property type="component" value="Unassembled WGS sequence"/>
</dbReference>
<dbReference type="AlphaFoldDB" id="A0A1X2A6M5"/>
<organism evidence="2 3">
    <name type="scientific">Mycobacterium paraense</name>
    <dbReference type="NCBI Taxonomy" id="767916"/>
    <lineage>
        <taxon>Bacteria</taxon>
        <taxon>Bacillati</taxon>
        <taxon>Actinomycetota</taxon>
        <taxon>Actinomycetes</taxon>
        <taxon>Mycobacteriales</taxon>
        <taxon>Mycobacteriaceae</taxon>
        <taxon>Mycobacterium</taxon>
        <taxon>Mycobacterium simiae complex</taxon>
    </lineage>
</organism>
<feature type="chain" id="PRO_5012191354" description="PE-PGRS family protein" evidence="1">
    <location>
        <begin position="31"/>
        <end position="63"/>
    </location>
</feature>
<keyword evidence="1" id="KW-0732">Signal</keyword>
<dbReference type="RefSeq" id="WP_085245895.1">
    <property type="nucleotide sequence ID" value="NZ_LQPN01000063.1"/>
</dbReference>
<accession>A0A1X2A6M5</accession>
<evidence type="ECO:0000313" key="3">
    <source>
        <dbReference type="Proteomes" id="UP000193285"/>
    </source>
</evidence>
<feature type="signal peptide" evidence="1">
    <location>
        <begin position="1"/>
        <end position="30"/>
    </location>
</feature>
<reference evidence="2 3" key="1">
    <citation type="journal article" date="2015" name="Emerg. Microbes Infect.">
        <title>Characterization of 17 strains belonging to the Mycobacterium simiae complex and description of Mycobacterium paraense sp. nov.</title>
        <authorList>
            <person name="Fusco da Costa A.R."/>
            <person name="Fedrizzi T."/>
            <person name="Lopes M.L."/>
            <person name="Pecorari M."/>
            <person name="Oliveira da Costa W.L."/>
            <person name="Giacobazzi E."/>
            <person name="da Costa Bahia J.R."/>
            <person name="De Sanctis V."/>
            <person name="Batista Lima K.V."/>
            <person name="Bertorelli R."/>
            <person name="Grottola A."/>
            <person name="Fabio A."/>
            <person name="Mariottini A."/>
            <person name="Ferretti P."/>
            <person name="Di Leva F."/>
            <person name="Fregni Serpini G."/>
            <person name="Tagliazucchi S."/>
            <person name="Rumpianesi F."/>
            <person name="Jousson O."/>
            <person name="Segata N."/>
            <person name="Tortoli E."/>
        </authorList>
    </citation>
    <scope>NUCLEOTIDE SEQUENCE [LARGE SCALE GENOMIC DNA]</scope>
    <source>
        <strain evidence="2 3">IEC33</strain>
    </source>
</reference>
<proteinExistence type="predicted"/>